<dbReference type="PROSITE" id="PS51292">
    <property type="entry name" value="ZF_RING_CH"/>
    <property type="match status" value="1"/>
</dbReference>
<dbReference type="GO" id="GO:0016020">
    <property type="term" value="C:membrane"/>
    <property type="evidence" value="ECO:0007669"/>
    <property type="project" value="UniProtKB-SubCell"/>
</dbReference>
<dbReference type="Gene3D" id="3.30.40.10">
    <property type="entry name" value="Zinc/RING finger domain, C3HC4 (zinc finger)"/>
    <property type="match status" value="1"/>
</dbReference>
<evidence type="ECO:0000256" key="2">
    <source>
        <dbReference type="ARBA" id="ARBA00022679"/>
    </source>
</evidence>
<keyword evidence="3" id="KW-0812">Transmembrane</keyword>
<dbReference type="InParanoid" id="A0A078AX66"/>
<evidence type="ECO:0000256" key="7">
    <source>
        <dbReference type="ARBA" id="ARBA00022833"/>
    </source>
</evidence>
<dbReference type="GO" id="GO:0004842">
    <property type="term" value="F:ubiquitin-protein transferase activity"/>
    <property type="evidence" value="ECO:0007669"/>
    <property type="project" value="TreeGrafter"/>
</dbReference>
<evidence type="ECO:0000313" key="12">
    <source>
        <dbReference type="EMBL" id="CDW86661.1"/>
    </source>
</evidence>
<dbReference type="Pfam" id="PF12906">
    <property type="entry name" value="RINGv"/>
    <property type="match status" value="1"/>
</dbReference>
<dbReference type="GO" id="GO:0008270">
    <property type="term" value="F:zinc ion binding"/>
    <property type="evidence" value="ECO:0007669"/>
    <property type="project" value="UniProtKB-KW"/>
</dbReference>
<evidence type="ECO:0000256" key="6">
    <source>
        <dbReference type="ARBA" id="ARBA00022786"/>
    </source>
</evidence>
<keyword evidence="4" id="KW-0479">Metal-binding</keyword>
<keyword evidence="2" id="KW-0808">Transferase</keyword>
<protein>
    <submittedName>
        <fullName evidence="12">Ring finger membrane protein</fullName>
    </submittedName>
</protein>
<keyword evidence="8" id="KW-1133">Transmembrane helix</keyword>
<dbReference type="PANTHER" id="PTHR46065:SF3">
    <property type="entry name" value="FI20425P1"/>
    <property type="match status" value="1"/>
</dbReference>
<feature type="compositionally biased region" description="Polar residues" evidence="10">
    <location>
        <begin position="36"/>
        <end position="50"/>
    </location>
</feature>
<evidence type="ECO:0000256" key="4">
    <source>
        <dbReference type="ARBA" id="ARBA00022723"/>
    </source>
</evidence>
<gene>
    <name evidence="12" type="primary">Contig14915.g15896</name>
    <name evidence="12" type="ORF">STYLEM_15759</name>
</gene>
<evidence type="ECO:0000313" key="13">
    <source>
        <dbReference type="Proteomes" id="UP000039865"/>
    </source>
</evidence>
<evidence type="ECO:0000256" key="5">
    <source>
        <dbReference type="ARBA" id="ARBA00022771"/>
    </source>
</evidence>
<keyword evidence="7" id="KW-0862">Zinc</keyword>
<dbReference type="EMBL" id="CCKQ01014864">
    <property type="protein sequence ID" value="CDW86661.1"/>
    <property type="molecule type" value="Genomic_DNA"/>
</dbReference>
<dbReference type="OrthoDB" id="305026at2759"/>
<accession>A0A078AX66</accession>
<dbReference type="PANTHER" id="PTHR46065">
    <property type="entry name" value="E3 UBIQUITIN-PROTEIN LIGASE MARCH 2/3 FAMILY MEMBER"/>
    <property type="match status" value="1"/>
</dbReference>
<evidence type="ECO:0000256" key="9">
    <source>
        <dbReference type="ARBA" id="ARBA00023136"/>
    </source>
</evidence>
<proteinExistence type="predicted"/>
<evidence type="ECO:0000259" key="11">
    <source>
        <dbReference type="PROSITE" id="PS51292"/>
    </source>
</evidence>
<dbReference type="InterPro" id="IPR013083">
    <property type="entry name" value="Znf_RING/FYVE/PHD"/>
</dbReference>
<evidence type="ECO:0000256" key="8">
    <source>
        <dbReference type="ARBA" id="ARBA00022989"/>
    </source>
</evidence>
<keyword evidence="6" id="KW-0833">Ubl conjugation pathway</keyword>
<dbReference type="AlphaFoldDB" id="A0A078AX66"/>
<comment type="subcellular location">
    <subcellularLocation>
        <location evidence="1">Membrane</location>
        <topology evidence="1">Multi-pass membrane protein</topology>
    </subcellularLocation>
</comment>
<dbReference type="SUPFAM" id="SSF57850">
    <property type="entry name" value="RING/U-box"/>
    <property type="match status" value="1"/>
</dbReference>
<feature type="domain" description="RING-CH-type" evidence="11">
    <location>
        <begin position="101"/>
        <end position="159"/>
    </location>
</feature>
<dbReference type="GO" id="GO:0016567">
    <property type="term" value="P:protein ubiquitination"/>
    <property type="evidence" value="ECO:0007669"/>
    <property type="project" value="TreeGrafter"/>
</dbReference>
<feature type="region of interest" description="Disordered" evidence="10">
    <location>
        <begin position="30"/>
        <end position="50"/>
    </location>
</feature>
<keyword evidence="13" id="KW-1185">Reference proteome</keyword>
<keyword evidence="9" id="KW-0472">Membrane</keyword>
<evidence type="ECO:0000256" key="1">
    <source>
        <dbReference type="ARBA" id="ARBA00004141"/>
    </source>
</evidence>
<evidence type="ECO:0000256" key="3">
    <source>
        <dbReference type="ARBA" id="ARBA00022692"/>
    </source>
</evidence>
<reference evidence="12 13" key="1">
    <citation type="submission" date="2014-06" db="EMBL/GenBank/DDBJ databases">
        <authorList>
            <person name="Swart Estienne"/>
        </authorList>
    </citation>
    <scope>NUCLEOTIDE SEQUENCE [LARGE SCALE GENOMIC DNA]</scope>
    <source>
        <strain evidence="12 13">130c</strain>
    </source>
</reference>
<name>A0A078AX66_STYLE</name>
<keyword evidence="5" id="KW-0863">Zinc-finger</keyword>
<sequence length="273" mass="31029">MKGNPNNIQNSNEKKPAIFSNLNQNLLSVSNHSSNTRSNISNNAPASNVHKLNTQTSNLSATRMHRLPICSSFPCNVSKLETNDISPRKVEVPQTRRNSTQDDSSAIQCRICFLKDLSLISPCLCKGSLKFVHEECLIHWLQASHRKKCELCGTPFYIYKGRSSIMEIINRTLKHFKEDKSRLFRLLIYIIYLWLLKNRLFSLIRVYYNLVNYAGLLTSYRGVQSNKKYNTVSQGGQYKAEGAGIGNGMLQSNSYRITEASRSRASSFYSGRQ</sequence>
<organism evidence="12 13">
    <name type="scientific">Stylonychia lemnae</name>
    <name type="common">Ciliate</name>
    <dbReference type="NCBI Taxonomy" id="5949"/>
    <lineage>
        <taxon>Eukaryota</taxon>
        <taxon>Sar</taxon>
        <taxon>Alveolata</taxon>
        <taxon>Ciliophora</taxon>
        <taxon>Intramacronucleata</taxon>
        <taxon>Spirotrichea</taxon>
        <taxon>Stichotrichia</taxon>
        <taxon>Sporadotrichida</taxon>
        <taxon>Oxytrichidae</taxon>
        <taxon>Stylonychinae</taxon>
        <taxon>Stylonychia</taxon>
    </lineage>
</organism>
<evidence type="ECO:0000256" key="10">
    <source>
        <dbReference type="SAM" id="MobiDB-lite"/>
    </source>
</evidence>
<dbReference type="SMART" id="SM00744">
    <property type="entry name" value="RINGv"/>
    <property type="match status" value="1"/>
</dbReference>
<dbReference type="Proteomes" id="UP000039865">
    <property type="component" value="Unassembled WGS sequence"/>
</dbReference>
<dbReference type="InterPro" id="IPR011016">
    <property type="entry name" value="Znf_RING-CH"/>
</dbReference>